<reference evidence="1 2" key="3">
    <citation type="submission" date="2023-06" db="EMBL/GenBank/DDBJ databases">
        <authorList>
            <person name="Zeman M."/>
            <person name="Kubasova T."/>
            <person name="Jahodarova E."/>
            <person name="Nykrynova M."/>
            <person name="Rychlik I."/>
        </authorList>
    </citation>
    <scope>NUCLEOTIDE SEQUENCE [LARGE SCALE GENOMIC DNA]</scope>
    <source>
        <strain evidence="1 2">ET340</strain>
    </source>
</reference>
<name>A0ABT7UU23_9FIRM</name>
<comment type="caution">
    <text evidence="1">The sequence shown here is derived from an EMBL/GenBank/DDBJ whole genome shotgun (WGS) entry which is preliminary data.</text>
</comment>
<dbReference type="EC" id="3.1.21.-" evidence="1"/>
<keyword evidence="1" id="KW-0378">Hydrolase</keyword>
<reference evidence="1 2" key="2">
    <citation type="submission" date="2023-06" db="EMBL/GenBank/DDBJ databases">
        <title>Identification and characterization of horizontal gene transfer across gut microbiota members of farm animals based on homology search.</title>
        <authorList>
            <person name="Schwarzerova J."/>
            <person name="Nykrynova M."/>
            <person name="Jureckova K."/>
            <person name="Cejkova D."/>
            <person name="Rychlik I."/>
        </authorList>
    </citation>
    <scope>NUCLEOTIDE SEQUENCE [LARGE SCALE GENOMIC DNA]</scope>
    <source>
        <strain evidence="1 2">ET340</strain>
    </source>
</reference>
<keyword evidence="1" id="KW-0540">Nuclease</keyword>
<organism evidence="1 2">
    <name type="scientific">Allofournierella massiliensis</name>
    <dbReference type="NCBI Taxonomy" id="1650663"/>
    <lineage>
        <taxon>Bacteria</taxon>
        <taxon>Bacillati</taxon>
        <taxon>Bacillota</taxon>
        <taxon>Clostridia</taxon>
        <taxon>Eubacteriales</taxon>
        <taxon>Oscillospiraceae</taxon>
        <taxon>Allofournierella</taxon>
    </lineage>
</organism>
<keyword evidence="1" id="KW-0255">Endonuclease</keyword>
<dbReference type="GO" id="GO:0004519">
    <property type="term" value="F:endonuclease activity"/>
    <property type="evidence" value="ECO:0007669"/>
    <property type="project" value="UniProtKB-KW"/>
</dbReference>
<dbReference type="RefSeq" id="WP_289600682.1">
    <property type="nucleotide sequence ID" value="NZ_JAUDCL010000037.1"/>
</dbReference>
<gene>
    <name evidence="1" type="ORF">QUW08_13925</name>
</gene>
<dbReference type="Proteomes" id="UP001529380">
    <property type="component" value="Unassembled WGS sequence"/>
</dbReference>
<keyword evidence="2" id="KW-1185">Reference proteome</keyword>
<evidence type="ECO:0000313" key="2">
    <source>
        <dbReference type="Proteomes" id="UP001529380"/>
    </source>
</evidence>
<dbReference type="GO" id="GO:0016787">
    <property type="term" value="F:hydrolase activity"/>
    <property type="evidence" value="ECO:0007669"/>
    <property type="project" value="UniProtKB-KW"/>
</dbReference>
<evidence type="ECO:0000313" key="1">
    <source>
        <dbReference type="EMBL" id="MDM8202383.1"/>
    </source>
</evidence>
<dbReference type="InterPro" id="IPR018579">
    <property type="entry name" value="Restrct_endonuc_II_LlaJI"/>
</dbReference>
<dbReference type="Pfam" id="PF09563">
    <property type="entry name" value="RE_LlaJI"/>
    <property type="match status" value="1"/>
</dbReference>
<reference evidence="2" key="1">
    <citation type="submission" date="2023-06" db="EMBL/GenBank/DDBJ databases">
        <title>Identification and characterization of horizontal gene transfer across gut microbiota members of farm animals based on homology search.</title>
        <authorList>
            <person name="Zeman M."/>
            <person name="Kubasova T."/>
            <person name="Jahodarova E."/>
            <person name="Nykrynova M."/>
            <person name="Rychlik I."/>
        </authorList>
    </citation>
    <scope>NUCLEOTIDE SEQUENCE [LARGE SCALE GENOMIC DNA]</scope>
    <source>
        <strain evidence="2">ET340</strain>
    </source>
</reference>
<proteinExistence type="predicted"/>
<accession>A0ABT7UU23</accession>
<dbReference type="EMBL" id="JAUDCL010000037">
    <property type="protein sequence ID" value="MDM8202383.1"/>
    <property type="molecule type" value="Genomic_DNA"/>
</dbReference>
<sequence length="411" mass="47769">MLEYNLKDKCHINTNWDTDTFVGIRCDNGNFSINFPLGYHLSDDDKSIRKDILLLISTIASTVSRKESYMVLRNKTFDAVGIPIQAYLFIISDYLSRGYYREQDVLYEVSKRGKINWNRTIKTQKPVVQGNGAYYLDFVTKKSSVKENELITQIHEFCVYESFQKMGWLFTASLPAKPRIKYNRKLFRGVILDKLRHTFNDKNKALFRNMLAIIDEEYDPKAPLSFRYGTNRFEYVWEALIDRVYGIEGKAAFFPKTTWLVGGTSYNNASLEPDSIMLWNGNVYVLDAKYYKFGATKRMTDLPESTSINKQITYGEYIASAEVFKKQFGEKFKIYNAFLMPFDANSPIWKGSNDVIRIGESISNWKSNEETYQRIQGIVVDVKHLMRITVHRDESEIMQLAACIESAFEKE</sequence>
<protein>
    <submittedName>
        <fullName evidence="1">LlaJI family restriction endonuclease</fullName>
        <ecNumber evidence="1">3.1.21.-</ecNumber>
    </submittedName>
</protein>